<accession>A0A4R4TPH7</accession>
<gene>
    <name evidence="1" type="ORF">E1283_01220</name>
</gene>
<protein>
    <submittedName>
        <fullName evidence="1">Protein kilB</fullName>
    </submittedName>
</protein>
<comment type="caution">
    <text evidence="1">The sequence shown here is derived from an EMBL/GenBank/DDBJ whole genome shotgun (WGS) entry which is preliminary data.</text>
</comment>
<keyword evidence="2" id="KW-1185">Reference proteome</keyword>
<organism evidence="1 2">
    <name type="scientific">Streptomyces hainanensis</name>
    <dbReference type="NCBI Taxonomy" id="402648"/>
    <lineage>
        <taxon>Bacteria</taxon>
        <taxon>Bacillati</taxon>
        <taxon>Actinomycetota</taxon>
        <taxon>Actinomycetes</taxon>
        <taxon>Kitasatosporales</taxon>
        <taxon>Streptomycetaceae</taxon>
        <taxon>Streptomyces</taxon>
    </lineage>
</organism>
<evidence type="ECO:0000313" key="2">
    <source>
        <dbReference type="Proteomes" id="UP000295345"/>
    </source>
</evidence>
<dbReference type="AlphaFoldDB" id="A0A4R4TPH7"/>
<dbReference type="Proteomes" id="UP000295345">
    <property type="component" value="Unassembled WGS sequence"/>
</dbReference>
<name>A0A4R4TPH7_9ACTN</name>
<dbReference type="EMBL" id="SMKI01000006">
    <property type="protein sequence ID" value="TDC80118.1"/>
    <property type="molecule type" value="Genomic_DNA"/>
</dbReference>
<evidence type="ECO:0000313" key="1">
    <source>
        <dbReference type="EMBL" id="TDC80118.1"/>
    </source>
</evidence>
<sequence>MWASVIAVAGTLLGGVVTGLLQERAGRAARREARADQRRDDQLRAVAELVAALGDHRRALWFREDLRLAGADAEALAAARTASHATRSAVTAPLVSVSVLAPPLAGSAREASMATFAVRAAADRDALAALRQSAIAATDRFVAAAGGHLGRGL</sequence>
<proteinExistence type="predicted"/>
<reference evidence="1 2" key="1">
    <citation type="submission" date="2019-03" db="EMBL/GenBank/DDBJ databases">
        <title>Draft genome sequences of novel Actinobacteria.</title>
        <authorList>
            <person name="Sahin N."/>
            <person name="Ay H."/>
            <person name="Saygin H."/>
        </authorList>
    </citation>
    <scope>NUCLEOTIDE SEQUENCE [LARGE SCALE GENOMIC DNA]</scope>
    <source>
        <strain evidence="1 2">DSM 41900</strain>
    </source>
</reference>